<proteinExistence type="predicted"/>
<dbReference type="Proteomes" id="UP000019141">
    <property type="component" value="Unassembled WGS sequence"/>
</dbReference>
<organism evidence="1 2">
    <name type="scientific">Entotheonella factor</name>
    <dbReference type="NCBI Taxonomy" id="1429438"/>
    <lineage>
        <taxon>Bacteria</taxon>
        <taxon>Pseudomonadati</taxon>
        <taxon>Nitrospinota/Tectimicrobiota group</taxon>
        <taxon>Candidatus Tectimicrobiota</taxon>
        <taxon>Candidatus Entotheonellia</taxon>
        <taxon>Candidatus Entotheonellales</taxon>
        <taxon>Candidatus Entotheonellaceae</taxon>
        <taxon>Candidatus Entotheonella</taxon>
    </lineage>
</organism>
<reference evidence="1 2" key="1">
    <citation type="journal article" date="2014" name="Nature">
        <title>An environmental bacterial taxon with a large and distinct metabolic repertoire.</title>
        <authorList>
            <person name="Wilson M.C."/>
            <person name="Mori T."/>
            <person name="Ruckert C."/>
            <person name="Uria A.R."/>
            <person name="Helf M.J."/>
            <person name="Takada K."/>
            <person name="Gernert C."/>
            <person name="Steffens U.A."/>
            <person name="Heycke N."/>
            <person name="Schmitt S."/>
            <person name="Rinke C."/>
            <person name="Helfrich E.J."/>
            <person name="Brachmann A.O."/>
            <person name="Gurgui C."/>
            <person name="Wakimoto T."/>
            <person name="Kracht M."/>
            <person name="Crusemann M."/>
            <person name="Hentschel U."/>
            <person name="Abe I."/>
            <person name="Matsunaga S."/>
            <person name="Kalinowski J."/>
            <person name="Takeyama H."/>
            <person name="Piel J."/>
        </authorList>
    </citation>
    <scope>NUCLEOTIDE SEQUENCE [LARGE SCALE GENOMIC DNA]</scope>
    <source>
        <strain evidence="2">TSY1</strain>
    </source>
</reference>
<dbReference type="HOGENOM" id="CLU_1783326_0_0_7"/>
<evidence type="ECO:0000313" key="1">
    <source>
        <dbReference type="EMBL" id="ETW94545.1"/>
    </source>
</evidence>
<dbReference type="AlphaFoldDB" id="W4LA15"/>
<accession>W4LA15</accession>
<keyword evidence="2" id="KW-1185">Reference proteome</keyword>
<gene>
    <name evidence="1" type="ORF">ETSY1_34405</name>
</gene>
<evidence type="ECO:0000313" key="2">
    <source>
        <dbReference type="Proteomes" id="UP000019141"/>
    </source>
</evidence>
<sequence>MPLITIIIVGIAAAIGVSQLRRLIHKSEISNRGRIEQWVDEAVARDLGQKLQKPPEIILKTFGGASNHELIAQIEEIIRTVEFVVSRLANNREAEIRLNINYKDGTDYSTKITRGWDELPQSIRSEFLKGGQTTVRRSWNYPWVS</sequence>
<comment type="caution">
    <text evidence="1">The sequence shown here is derived from an EMBL/GenBank/DDBJ whole genome shotgun (WGS) entry which is preliminary data.</text>
</comment>
<dbReference type="EMBL" id="AZHW01001050">
    <property type="protein sequence ID" value="ETW94545.1"/>
    <property type="molecule type" value="Genomic_DNA"/>
</dbReference>
<protein>
    <submittedName>
        <fullName evidence="1">Uncharacterized protein</fullName>
    </submittedName>
</protein>
<name>W4LA15_ENTF1</name>